<dbReference type="SUPFAM" id="SSF48452">
    <property type="entry name" value="TPR-like"/>
    <property type="match status" value="2"/>
</dbReference>
<dbReference type="PROSITE" id="PS50005">
    <property type="entry name" value="TPR"/>
    <property type="match status" value="1"/>
</dbReference>
<dbReference type="GO" id="GO:0000030">
    <property type="term" value="F:mannosyltransferase activity"/>
    <property type="evidence" value="ECO:0007669"/>
    <property type="project" value="TreeGrafter"/>
</dbReference>
<evidence type="ECO:0000313" key="2">
    <source>
        <dbReference type="EMBL" id="TMQ51694.1"/>
    </source>
</evidence>
<dbReference type="GO" id="GO:0035269">
    <property type="term" value="P:protein O-linked glycosylation via mannose"/>
    <property type="evidence" value="ECO:0007669"/>
    <property type="project" value="TreeGrafter"/>
</dbReference>
<dbReference type="InterPro" id="IPR011990">
    <property type="entry name" value="TPR-like_helical_dom_sf"/>
</dbReference>
<organism evidence="2 3">
    <name type="scientific">Eiseniibacteriota bacterium</name>
    <dbReference type="NCBI Taxonomy" id="2212470"/>
    <lineage>
        <taxon>Bacteria</taxon>
        <taxon>Candidatus Eiseniibacteriota</taxon>
    </lineage>
</organism>
<name>A0A538SJY7_UNCEI</name>
<dbReference type="SMART" id="SM00028">
    <property type="entry name" value="TPR"/>
    <property type="match status" value="5"/>
</dbReference>
<keyword evidence="1" id="KW-0802">TPR repeat</keyword>
<evidence type="ECO:0000256" key="1">
    <source>
        <dbReference type="PROSITE-ProRule" id="PRU00339"/>
    </source>
</evidence>
<dbReference type="Gene3D" id="1.25.40.10">
    <property type="entry name" value="Tetratricopeptide repeat domain"/>
    <property type="match status" value="3"/>
</dbReference>
<dbReference type="PANTHER" id="PTHR44216">
    <property type="entry name" value="PROTEIN O-MANNOSYL-TRANSFERASE TMTC2"/>
    <property type="match status" value="1"/>
</dbReference>
<dbReference type="Pfam" id="PF13424">
    <property type="entry name" value="TPR_12"/>
    <property type="match status" value="1"/>
</dbReference>
<dbReference type="Pfam" id="PF13428">
    <property type="entry name" value="TPR_14"/>
    <property type="match status" value="1"/>
</dbReference>
<protein>
    <submittedName>
        <fullName evidence="2">Tetratricopeptide repeat protein</fullName>
    </submittedName>
</protein>
<evidence type="ECO:0000313" key="3">
    <source>
        <dbReference type="Proteomes" id="UP000317716"/>
    </source>
</evidence>
<accession>A0A538SJY7</accession>
<reference evidence="2 3" key="1">
    <citation type="journal article" date="2019" name="Nat. Microbiol.">
        <title>Mediterranean grassland soil C-N compound turnover is dependent on rainfall and depth, and is mediated by genomically divergent microorganisms.</title>
        <authorList>
            <person name="Diamond S."/>
            <person name="Andeer P.F."/>
            <person name="Li Z."/>
            <person name="Crits-Christoph A."/>
            <person name="Burstein D."/>
            <person name="Anantharaman K."/>
            <person name="Lane K.R."/>
            <person name="Thomas B.C."/>
            <person name="Pan C."/>
            <person name="Northen T.R."/>
            <person name="Banfield J.F."/>
        </authorList>
    </citation>
    <scope>NUCLEOTIDE SEQUENCE [LARGE SCALE GENOMIC DNA]</scope>
    <source>
        <strain evidence="2">WS_2</strain>
    </source>
</reference>
<dbReference type="EMBL" id="VBOS01000360">
    <property type="protein sequence ID" value="TMQ51694.1"/>
    <property type="molecule type" value="Genomic_DNA"/>
</dbReference>
<proteinExistence type="predicted"/>
<dbReference type="Pfam" id="PF13432">
    <property type="entry name" value="TPR_16"/>
    <property type="match status" value="1"/>
</dbReference>
<comment type="caution">
    <text evidence="2">The sequence shown here is derived from an EMBL/GenBank/DDBJ whole genome shotgun (WGS) entry which is preliminary data.</text>
</comment>
<sequence>MATFAESYDEKAATAADARKALGANLALISALEQHDNRWRARLELREPARGRSLGTRVVDVPVTEPFAFADSLYHGALALLRLPAGAHTAESDLGVRGAGTLRFLMQGVGRRRAAPSADDRRRAIEDFDTACRTEPGAATPRMWLASAELGQYVATKDSSWLARAEASARAAVSLDGGRAGPHRTLASVLGYRKRHAEALAEYERACALDPTDDEAWHLWGRTWLRLGKPEEERKVYEAAIARRPHCYKPRWWLAAWYFYNRHFGEAKQAYREMIRCAPDLATGYASLGGLLVLDGEYDRALDTLRLAATLRPTAVSYVNLGTAYFNSGRLDQSVEAYNQAFQFGEANYHLWYDLGEAYFWLRGRPDQARDAYRQALRVGREEIAARAQRGISVDPMIPANLATLLPKLGEPDTARIMLADALAADSLNAMVQYCAALTCWQLGERDRALDWLRRAVAGGYPVVWLRDSPVHREWRGNPRFDSLLAGAPSKSGTAPSPGK</sequence>
<dbReference type="AlphaFoldDB" id="A0A538SJY7"/>
<dbReference type="PANTHER" id="PTHR44216:SF3">
    <property type="entry name" value="PROTEIN O-MANNOSYL-TRANSFERASE TMTC2"/>
    <property type="match status" value="1"/>
</dbReference>
<dbReference type="InterPro" id="IPR052384">
    <property type="entry name" value="TMTC_O-mannosyltransferase"/>
</dbReference>
<feature type="repeat" description="TPR" evidence="1">
    <location>
        <begin position="315"/>
        <end position="348"/>
    </location>
</feature>
<dbReference type="Proteomes" id="UP000317716">
    <property type="component" value="Unassembled WGS sequence"/>
</dbReference>
<gene>
    <name evidence="2" type="ORF">E6K72_10140</name>
</gene>
<dbReference type="InterPro" id="IPR019734">
    <property type="entry name" value="TPR_rpt"/>
</dbReference>